<dbReference type="PROSITE" id="PS51831">
    <property type="entry name" value="HD"/>
    <property type="match status" value="1"/>
</dbReference>
<dbReference type="Proteomes" id="UP000683428">
    <property type="component" value="Chromosome"/>
</dbReference>
<dbReference type="NCBIfam" id="TIGR00229">
    <property type="entry name" value="sensory_box"/>
    <property type="match status" value="2"/>
</dbReference>
<dbReference type="InterPro" id="IPR000700">
    <property type="entry name" value="PAS-assoc_C"/>
</dbReference>
<dbReference type="SMART" id="SM00086">
    <property type="entry name" value="PAC"/>
    <property type="match status" value="3"/>
</dbReference>
<evidence type="ECO:0000313" key="6">
    <source>
        <dbReference type="EMBL" id="QWT49166.1"/>
    </source>
</evidence>
<dbReference type="GO" id="GO:0008081">
    <property type="term" value="F:phosphoric diester hydrolase activity"/>
    <property type="evidence" value="ECO:0007669"/>
    <property type="project" value="UniProtKB-ARBA"/>
</dbReference>
<dbReference type="CDD" id="cd00130">
    <property type="entry name" value="PAS"/>
    <property type="match status" value="2"/>
</dbReference>
<evidence type="ECO:0000259" key="5">
    <source>
        <dbReference type="PROSITE" id="PS51832"/>
    </source>
</evidence>
<dbReference type="InterPro" id="IPR001610">
    <property type="entry name" value="PAC"/>
</dbReference>
<dbReference type="CDD" id="cd00077">
    <property type="entry name" value="HDc"/>
    <property type="match status" value="1"/>
</dbReference>
<proteinExistence type="predicted"/>
<dbReference type="SMART" id="SM00471">
    <property type="entry name" value="HDc"/>
    <property type="match status" value="1"/>
</dbReference>
<evidence type="ECO:0000313" key="7">
    <source>
        <dbReference type="Proteomes" id="UP000683428"/>
    </source>
</evidence>
<evidence type="ECO:0000259" key="2">
    <source>
        <dbReference type="PROSITE" id="PS50112"/>
    </source>
</evidence>
<dbReference type="RefSeq" id="WP_216127917.1">
    <property type="nucleotide sequence ID" value="NZ_CP064782.1"/>
</dbReference>
<feature type="domain" description="HD" evidence="4">
    <location>
        <begin position="981"/>
        <end position="1103"/>
    </location>
</feature>
<feature type="domain" description="HD-GYP" evidence="5">
    <location>
        <begin position="959"/>
        <end position="1151"/>
    </location>
</feature>
<dbReference type="InterPro" id="IPR033425">
    <property type="entry name" value="MASE3"/>
</dbReference>
<feature type="transmembrane region" description="Helical" evidence="1">
    <location>
        <begin position="146"/>
        <end position="167"/>
    </location>
</feature>
<organism evidence="6 7">
    <name type="scientific">Azospira inquinata</name>
    <dbReference type="NCBI Taxonomy" id="2785627"/>
    <lineage>
        <taxon>Bacteria</taxon>
        <taxon>Pseudomonadati</taxon>
        <taxon>Pseudomonadota</taxon>
        <taxon>Betaproteobacteria</taxon>
        <taxon>Rhodocyclales</taxon>
        <taxon>Rhodocyclaceae</taxon>
        <taxon>Azospira</taxon>
    </lineage>
</organism>
<dbReference type="GO" id="GO:0006355">
    <property type="term" value="P:regulation of DNA-templated transcription"/>
    <property type="evidence" value="ECO:0007669"/>
    <property type="project" value="InterPro"/>
</dbReference>
<dbReference type="PANTHER" id="PTHR43155:SF2">
    <property type="entry name" value="CYCLIC DI-GMP PHOSPHODIESTERASE PA4108"/>
    <property type="match status" value="1"/>
</dbReference>
<dbReference type="PROSITE" id="PS50113">
    <property type="entry name" value="PAC"/>
    <property type="match status" value="1"/>
</dbReference>
<dbReference type="InterPro" id="IPR003607">
    <property type="entry name" value="HD/PDEase_dom"/>
</dbReference>
<dbReference type="SMART" id="SM00091">
    <property type="entry name" value="PAS"/>
    <property type="match status" value="3"/>
</dbReference>
<reference evidence="6" key="1">
    <citation type="submission" date="2020-11" db="EMBL/GenBank/DDBJ databases">
        <title>Azospira inquinata sp. nov.</title>
        <authorList>
            <person name="Moe W.M."/>
            <person name="Mikes M.C."/>
        </authorList>
    </citation>
    <scope>NUCLEOTIDE SEQUENCE</scope>
    <source>
        <strain evidence="6">Azo-3</strain>
    </source>
</reference>
<gene>
    <name evidence="6" type="ORF">Azoinq_00665</name>
</gene>
<dbReference type="InterPro" id="IPR000014">
    <property type="entry name" value="PAS"/>
</dbReference>
<dbReference type="PROSITE" id="PS50112">
    <property type="entry name" value="PAS"/>
    <property type="match status" value="1"/>
</dbReference>
<sequence>MTPLGFSPALPPGVDRWWQLFKQDVLPPLVLALVCWFGSDVNYLLFHTLAEGSSILIALTALTVATTSLRFTRNHFVVYLAVALGWCALLDAFHTLVFKGMDVIPVTSANMATQFWVAARLLQALAFLTAPLMLRHPLRLGAMHLIYGSLAVSACLLILTGHFPVAYVDGQGLTPFKIGAEYGVILALALTLVLLWRQRRLVAPHLFYSMAATLVVTMASELAFTQYVSVYAHANLIGHLLKIFAYWFLFYALVQHTLREPFSMLSRAASTYEAVPDPTLIMDDRGTILQANGAAARHTGLAVEQLVGRSSHQLFHEAELKQEACPVCAQLASRTQTFLMEIPREGGRSYVECSVAPLTRHSWLQVIRDITDRKQLATEREALLRDLSKRIQELTCTYAMSQLIEKPGLQPDNLLEGIAALLPAAFRWPKELHAHVASDWGQFGHMLPDALPPERLERPILVDGRQRGSLVLWYEPGSHPGVQPFLPEENVLADSAAQRLGETLERLQGAETIQRLSYLYAMLSGTNRSIIHCKSENGLLDSLFQTLVAHGPFPMLAIARTDNGHLPLLITHAHGISDGARLYLAQALSDPRSHFGALWPDIAAGQVIYHPVAEEGAPETTACAAWHGYLQEQGITQFAIMPLMREGEVLGVVALYARGHALFDQQQLQLLEEMTSDLGFALNKLISEKLREEAEKQASLSEGRFREVFQASPLPIQIRSLSTHVIRAINRAHEAWLGYNLDDIGTEKQWYDQAYPDPTIRARAQTNWQEDLSRYLSGEPLRSEEMLITCKGGQQRIAQATITVVGDDALLAWTDLTEIRRSEQTLRESEQRFRCMIEQTVTGICVIRDDHFIYANPRFCELVGWGEDQLLGQSARDLMGNDAAVRQTLEATRARLDRGEHNLNLRVSLHRRDGSQVDLELYASPITWNDGHPAHIVMAQDITDSRIAEAQIANYVKQLEASMKATFQAVSNMVELRDPYTAGHERRVGLLAGAIAREMGWPEHRCENLELTGLVHDIGKIAVPSEILTKPTRLSPLEMELIKVHAQAGYEILKDVPFAAPVAETIRQHHERMDGSGYPRGLKAADILPEARVLAVADVIESMSAHRPYRPALGIDAALEEIEKGRERLYDPEVADAAIRLIRDKHYRIPE</sequence>
<dbReference type="EMBL" id="CP064782">
    <property type="protein sequence ID" value="QWT49166.1"/>
    <property type="molecule type" value="Genomic_DNA"/>
</dbReference>
<keyword evidence="1" id="KW-0472">Membrane</keyword>
<dbReference type="Pfam" id="PF08448">
    <property type="entry name" value="PAS_4"/>
    <property type="match status" value="1"/>
</dbReference>
<feature type="domain" description="PAC" evidence="3">
    <location>
        <begin position="903"/>
        <end position="954"/>
    </location>
</feature>
<dbReference type="InterPro" id="IPR006674">
    <property type="entry name" value="HD_domain"/>
</dbReference>
<dbReference type="AlphaFoldDB" id="A0A975SN74"/>
<dbReference type="InterPro" id="IPR013767">
    <property type="entry name" value="PAS_fold"/>
</dbReference>
<keyword evidence="1" id="KW-1133">Transmembrane helix</keyword>
<dbReference type="Pfam" id="PF13185">
    <property type="entry name" value="GAF_2"/>
    <property type="match status" value="1"/>
</dbReference>
<dbReference type="InterPro" id="IPR003018">
    <property type="entry name" value="GAF"/>
</dbReference>
<keyword evidence="7" id="KW-1185">Reference proteome</keyword>
<evidence type="ECO:0000259" key="3">
    <source>
        <dbReference type="PROSITE" id="PS50113"/>
    </source>
</evidence>
<feature type="domain" description="PAS" evidence="2">
    <location>
        <begin position="264"/>
        <end position="317"/>
    </location>
</feature>
<dbReference type="InterPro" id="IPR013656">
    <property type="entry name" value="PAS_4"/>
</dbReference>
<feature type="transmembrane region" description="Helical" evidence="1">
    <location>
        <begin position="115"/>
        <end position="134"/>
    </location>
</feature>
<feature type="transmembrane region" description="Helical" evidence="1">
    <location>
        <begin position="236"/>
        <end position="254"/>
    </location>
</feature>
<dbReference type="PANTHER" id="PTHR43155">
    <property type="entry name" value="CYCLIC DI-GMP PHOSPHODIESTERASE PA4108-RELATED"/>
    <property type="match status" value="1"/>
</dbReference>
<evidence type="ECO:0000259" key="4">
    <source>
        <dbReference type="PROSITE" id="PS51831"/>
    </source>
</evidence>
<dbReference type="Pfam" id="PF00989">
    <property type="entry name" value="PAS"/>
    <property type="match status" value="1"/>
</dbReference>
<dbReference type="KEGG" id="aiq:Azoinq_00665"/>
<evidence type="ECO:0000256" key="1">
    <source>
        <dbReference type="SAM" id="Phobius"/>
    </source>
</evidence>
<accession>A0A975SN74</accession>
<name>A0A975SN74_9RHOO</name>
<feature type="transmembrane region" description="Helical" evidence="1">
    <location>
        <begin position="76"/>
        <end position="95"/>
    </location>
</feature>
<dbReference type="Pfam" id="PF13487">
    <property type="entry name" value="HD_5"/>
    <property type="match status" value="1"/>
</dbReference>
<protein>
    <submittedName>
        <fullName evidence="6">PAS domain S-box protein</fullName>
    </submittedName>
</protein>
<feature type="transmembrane region" description="Helical" evidence="1">
    <location>
        <begin position="179"/>
        <end position="196"/>
    </location>
</feature>
<dbReference type="PROSITE" id="PS51832">
    <property type="entry name" value="HD_GYP"/>
    <property type="match status" value="1"/>
</dbReference>
<keyword evidence="1" id="KW-0812">Transmembrane</keyword>
<dbReference type="InterPro" id="IPR037522">
    <property type="entry name" value="HD_GYP_dom"/>
</dbReference>
<dbReference type="Pfam" id="PF17159">
    <property type="entry name" value="MASE3"/>
    <property type="match status" value="1"/>
</dbReference>